<keyword evidence="1" id="KW-1015">Disulfide bond</keyword>
<feature type="non-terminal residue" evidence="3">
    <location>
        <position position="1"/>
    </location>
</feature>
<evidence type="ECO:0000259" key="2">
    <source>
        <dbReference type="PROSITE" id="PS50026"/>
    </source>
</evidence>
<dbReference type="GeneID" id="9950813"/>
<dbReference type="EMBL" id="JH712146">
    <property type="protein sequence ID" value="EFO15170.1"/>
    <property type="molecule type" value="Genomic_DNA"/>
</dbReference>
<dbReference type="PROSITE" id="PS50026">
    <property type="entry name" value="EGF_3"/>
    <property type="match status" value="1"/>
</dbReference>
<proteinExistence type="predicted"/>
<dbReference type="RefSeq" id="XP_003148899.1">
    <property type="nucleotide sequence ID" value="XM_003148851.1"/>
</dbReference>
<name>A0A1S0TJM8_LOALO</name>
<comment type="caution">
    <text evidence="1">Lacks conserved residue(s) required for the propagation of feature annotation.</text>
</comment>
<feature type="domain" description="EGF-like" evidence="2">
    <location>
        <begin position="10"/>
        <end position="47"/>
    </location>
</feature>
<keyword evidence="1" id="KW-0245">EGF-like domain</keyword>
<organism evidence="3">
    <name type="scientific">Loa loa</name>
    <name type="common">Eye worm</name>
    <name type="synonym">Filaria loa</name>
    <dbReference type="NCBI Taxonomy" id="7209"/>
    <lineage>
        <taxon>Eukaryota</taxon>
        <taxon>Metazoa</taxon>
        <taxon>Ecdysozoa</taxon>
        <taxon>Nematoda</taxon>
        <taxon>Chromadorea</taxon>
        <taxon>Rhabditida</taxon>
        <taxon>Spirurina</taxon>
        <taxon>Spiruromorpha</taxon>
        <taxon>Filarioidea</taxon>
        <taxon>Onchocercidae</taxon>
        <taxon>Loa</taxon>
    </lineage>
</organism>
<dbReference type="InParanoid" id="A0A1S0TJM8"/>
<accession>A0A1S0TJM8</accession>
<dbReference type="OrthoDB" id="10301350at2759"/>
<evidence type="ECO:0000313" key="3">
    <source>
        <dbReference type="EMBL" id="EFO15170.1"/>
    </source>
</evidence>
<protein>
    <recommendedName>
        <fullName evidence="2">EGF-like domain-containing protein</fullName>
    </recommendedName>
</protein>
<dbReference type="InterPro" id="IPR000742">
    <property type="entry name" value="EGF"/>
</dbReference>
<feature type="disulfide bond" evidence="1">
    <location>
        <begin position="14"/>
        <end position="24"/>
    </location>
</feature>
<dbReference type="AlphaFoldDB" id="A0A1S0TJM8"/>
<feature type="non-terminal residue" evidence="3">
    <location>
        <position position="53"/>
    </location>
</feature>
<dbReference type="OMA" id="SKCDEIP"/>
<sequence>FNGTSCEYRQPSKCDEIPCIHGRCILTKSLDTFRCECQIGFTGKVKLDFTGIY</sequence>
<dbReference type="SUPFAM" id="SSF57196">
    <property type="entry name" value="EGF/Laminin"/>
    <property type="match status" value="1"/>
</dbReference>
<gene>
    <name evidence="3" type="ORF">LOAG_13342</name>
</gene>
<dbReference type="Gene3D" id="2.10.25.10">
    <property type="entry name" value="Laminin"/>
    <property type="match status" value="1"/>
</dbReference>
<dbReference type="KEGG" id="loa:LOAG_13342"/>
<evidence type="ECO:0000256" key="1">
    <source>
        <dbReference type="PROSITE-ProRule" id="PRU00076"/>
    </source>
</evidence>
<dbReference type="CTD" id="9950813"/>
<dbReference type="Pfam" id="PF00008">
    <property type="entry name" value="EGF"/>
    <property type="match status" value="1"/>
</dbReference>
<reference evidence="3" key="1">
    <citation type="submission" date="2012-04" db="EMBL/GenBank/DDBJ databases">
        <title>The Genome Sequence of Loa loa.</title>
        <authorList>
            <consortium name="The Broad Institute Genome Sequencing Platform"/>
            <consortium name="Broad Institute Genome Sequencing Center for Infectious Disease"/>
            <person name="Nutman T.B."/>
            <person name="Fink D.L."/>
            <person name="Russ C."/>
            <person name="Young S."/>
            <person name="Zeng Q."/>
            <person name="Gargeya S."/>
            <person name="Alvarado L."/>
            <person name="Berlin A."/>
            <person name="Chapman S.B."/>
            <person name="Chen Z."/>
            <person name="Freedman E."/>
            <person name="Gellesch M."/>
            <person name="Goldberg J."/>
            <person name="Griggs A."/>
            <person name="Gujja S."/>
            <person name="Heilman E.R."/>
            <person name="Heiman D."/>
            <person name="Howarth C."/>
            <person name="Mehta T."/>
            <person name="Neiman D."/>
            <person name="Pearson M."/>
            <person name="Roberts A."/>
            <person name="Saif S."/>
            <person name="Shea T."/>
            <person name="Shenoy N."/>
            <person name="Sisk P."/>
            <person name="Stolte C."/>
            <person name="Sykes S."/>
            <person name="White J."/>
            <person name="Yandava C."/>
            <person name="Haas B."/>
            <person name="Henn M.R."/>
            <person name="Nusbaum C."/>
            <person name="Birren B."/>
        </authorList>
    </citation>
    <scope>NUCLEOTIDE SEQUENCE [LARGE SCALE GENOMIC DNA]</scope>
</reference>